<evidence type="ECO:0000256" key="1">
    <source>
        <dbReference type="SAM" id="MobiDB-lite"/>
    </source>
</evidence>
<dbReference type="AlphaFoldDB" id="A0A2H3DPP1"/>
<reference evidence="3" key="1">
    <citation type="journal article" date="2017" name="Nat. Ecol. Evol.">
        <title>Genome expansion and lineage-specific genetic innovations in the forest pathogenic fungi Armillaria.</title>
        <authorList>
            <person name="Sipos G."/>
            <person name="Prasanna A.N."/>
            <person name="Walter M.C."/>
            <person name="O'Connor E."/>
            <person name="Balint B."/>
            <person name="Krizsan K."/>
            <person name="Kiss B."/>
            <person name="Hess J."/>
            <person name="Varga T."/>
            <person name="Slot J."/>
            <person name="Riley R."/>
            <person name="Boka B."/>
            <person name="Rigling D."/>
            <person name="Barry K."/>
            <person name="Lee J."/>
            <person name="Mihaltcheva S."/>
            <person name="LaButti K."/>
            <person name="Lipzen A."/>
            <person name="Waldron R."/>
            <person name="Moloney N.M."/>
            <person name="Sperisen C."/>
            <person name="Kredics L."/>
            <person name="Vagvoelgyi C."/>
            <person name="Patrignani A."/>
            <person name="Fitzpatrick D."/>
            <person name="Nagy I."/>
            <person name="Doyle S."/>
            <person name="Anderson J.B."/>
            <person name="Grigoriev I.V."/>
            <person name="Gueldener U."/>
            <person name="Muensterkoetter M."/>
            <person name="Nagy L.G."/>
        </authorList>
    </citation>
    <scope>NUCLEOTIDE SEQUENCE [LARGE SCALE GENOMIC DNA]</scope>
    <source>
        <strain evidence="3">Ar21-2</strain>
    </source>
</reference>
<protein>
    <submittedName>
        <fullName evidence="2">Uncharacterized protein</fullName>
    </submittedName>
</protein>
<dbReference type="Proteomes" id="UP000217790">
    <property type="component" value="Unassembled WGS sequence"/>
</dbReference>
<accession>A0A2H3DPP1</accession>
<proteinExistence type="predicted"/>
<evidence type="ECO:0000313" key="2">
    <source>
        <dbReference type="EMBL" id="PBK96050.1"/>
    </source>
</evidence>
<gene>
    <name evidence="2" type="ORF">ARMGADRAFT_1010903</name>
</gene>
<dbReference type="InParanoid" id="A0A2H3DPP1"/>
<dbReference type="EMBL" id="KZ293651">
    <property type="protein sequence ID" value="PBK96050.1"/>
    <property type="molecule type" value="Genomic_DNA"/>
</dbReference>
<name>A0A2H3DPP1_ARMGA</name>
<organism evidence="2 3">
    <name type="scientific">Armillaria gallica</name>
    <name type="common">Bulbous honey fungus</name>
    <name type="synonym">Armillaria bulbosa</name>
    <dbReference type="NCBI Taxonomy" id="47427"/>
    <lineage>
        <taxon>Eukaryota</taxon>
        <taxon>Fungi</taxon>
        <taxon>Dikarya</taxon>
        <taxon>Basidiomycota</taxon>
        <taxon>Agaricomycotina</taxon>
        <taxon>Agaricomycetes</taxon>
        <taxon>Agaricomycetidae</taxon>
        <taxon>Agaricales</taxon>
        <taxon>Marasmiineae</taxon>
        <taxon>Physalacriaceae</taxon>
        <taxon>Armillaria</taxon>
    </lineage>
</organism>
<evidence type="ECO:0000313" key="3">
    <source>
        <dbReference type="Proteomes" id="UP000217790"/>
    </source>
</evidence>
<feature type="region of interest" description="Disordered" evidence="1">
    <location>
        <begin position="71"/>
        <end position="90"/>
    </location>
</feature>
<sequence>MAAIYASPFQLVHQHIFQQQNARPSIPQLTPQDSNPRTRKFHIEFLRLITTEGIVLQRSLTPNVRNHQAGKWMNLRDNAGHSPASRALSR</sequence>
<keyword evidence="3" id="KW-1185">Reference proteome</keyword>